<keyword evidence="1" id="KW-0812">Transmembrane</keyword>
<dbReference type="Proteomes" id="UP000505355">
    <property type="component" value="Chromosome"/>
</dbReference>
<feature type="transmembrane region" description="Helical" evidence="1">
    <location>
        <begin position="142"/>
        <end position="167"/>
    </location>
</feature>
<sequence length="190" mass="21239">MKKFKVLVITILFTPILAGLYGVLHDQFTYTISNEYFTKFKFVQFGLVDQGKAILSNNRMVVAIVGFLATWWTGIFIGIGHGLTGLIHSNAKIMQRTIIKAIVLNMGIAAVTGLMGYCYGKLYLANTQVNWWFPDNLIDKKAFIAAGSMHNFSYLGGAIGLFAGIVYQLRVAGKINILFPLFNRQSHKRH</sequence>
<dbReference type="EMBL" id="CP054139">
    <property type="protein sequence ID" value="QKJ29424.1"/>
    <property type="molecule type" value="Genomic_DNA"/>
</dbReference>
<dbReference type="AlphaFoldDB" id="A0A7D4Q9J8"/>
<reference evidence="2 3" key="1">
    <citation type="submission" date="2020-05" db="EMBL/GenBank/DDBJ databases">
        <title>Mucilaginibacter mali sp. nov.</title>
        <authorList>
            <person name="Kim H.S."/>
            <person name="Lee K.C."/>
            <person name="Suh M.K."/>
            <person name="Kim J.-S."/>
            <person name="Han K.-I."/>
            <person name="Eom M.K."/>
            <person name="Shin Y.K."/>
            <person name="Lee J.-S."/>
        </authorList>
    </citation>
    <scope>NUCLEOTIDE SEQUENCE [LARGE SCALE GENOMIC DNA]</scope>
    <source>
        <strain evidence="2 3">G2-14</strain>
    </source>
</reference>
<protein>
    <recommendedName>
        <fullName evidence="4">Signal peptide-containing protein</fullName>
    </recommendedName>
</protein>
<accession>A0A7D4Q9J8</accession>
<evidence type="ECO:0008006" key="4">
    <source>
        <dbReference type="Google" id="ProtNLM"/>
    </source>
</evidence>
<keyword evidence="1" id="KW-1133">Transmembrane helix</keyword>
<evidence type="ECO:0000313" key="2">
    <source>
        <dbReference type="EMBL" id="QKJ29424.1"/>
    </source>
</evidence>
<gene>
    <name evidence="2" type="ORF">HQ865_06525</name>
</gene>
<evidence type="ECO:0000313" key="3">
    <source>
        <dbReference type="Proteomes" id="UP000505355"/>
    </source>
</evidence>
<feature type="transmembrane region" description="Helical" evidence="1">
    <location>
        <begin position="98"/>
        <end position="122"/>
    </location>
</feature>
<feature type="transmembrane region" description="Helical" evidence="1">
    <location>
        <begin position="60"/>
        <end position="86"/>
    </location>
</feature>
<proteinExistence type="predicted"/>
<dbReference type="RefSeq" id="WP_173414118.1">
    <property type="nucleotide sequence ID" value="NZ_CP054139.1"/>
</dbReference>
<evidence type="ECO:0000256" key="1">
    <source>
        <dbReference type="SAM" id="Phobius"/>
    </source>
</evidence>
<dbReference type="KEGG" id="mmab:HQ865_06525"/>
<keyword evidence="1" id="KW-0472">Membrane</keyword>
<keyword evidence="3" id="KW-1185">Reference proteome</keyword>
<name>A0A7D4Q9J8_9SPHI</name>
<organism evidence="2 3">
    <name type="scientific">Mucilaginibacter mali</name>
    <dbReference type="NCBI Taxonomy" id="2740462"/>
    <lineage>
        <taxon>Bacteria</taxon>
        <taxon>Pseudomonadati</taxon>
        <taxon>Bacteroidota</taxon>
        <taxon>Sphingobacteriia</taxon>
        <taxon>Sphingobacteriales</taxon>
        <taxon>Sphingobacteriaceae</taxon>
        <taxon>Mucilaginibacter</taxon>
    </lineage>
</organism>